<keyword evidence="1" id="KW-0548">Nucleotidyltransferase</keyword>
<evidence type="ECO:0000313" key="1">
    <source>
        <dbReference type="EMBL" id="TGX84210.1"/>
    </source>
</evidence>
<dbReference type="EMBL" id="SRZC01000001">
    <property type="protein sequence ID" value="TGX84210.1"/>
    <property type="molecule type" value="Genomic_DNA"/>
</dbReference>
<accession>A0AC61QU66</accession>
<gene>
    <name evidence="1" type="primary">coaD</name>
    <name evidence="1" type="ORF">E5358_00810</name>
</gene>
<organism evidence="1 2">
    <name type="scientific">Palleniella muris</name>
    <dbReference type="NCBI Taxonomy" id="3038145"/>
    <lineage>
        <taxon>Bacteria</taxon>
        <taxon>Pseudomonadati</taxon>
        <taxon>Bacteroidota</taxon>
        <taxon>Bacteroidia</taxon>
        <taxon>Bacteroidales</taxon>
        <taxon>Prevotellaceae</taxon>
        <taxon>Palleniella</taxon>
    </lineage>
</organism>
<name>A0AC61QU66_9BACT</name>
<comment type="caution">
    <text evidence="1">The sequence shown here is derived from an EMBL/GenBank/DDBJ whole genome shotgun (WGS) entry which is preliminary data.</text>
</comment>
<evidence type="ECO:0000313" key="2">
    <source>
        <dbReference type="Proteomes" id="UP000308886"/>
    </source>
</evidence>
<protein>
    <submittedName>
        <fullName evidence="1">Pantetheine-phosphate adenylyltransferase</fullName>
        <ecNumber evidence="1">2.7.7.3</ecNumber>
    </submittedName>
</protein>
<sequence>MRTAIFTGTFNPFTIGHADIVERALAIFDKVVIGIGFNPAKDSNSGVEERLAQIENVYKHEPRVMVEAYSDMAADLAKRHDAAAVVKGVRSVVDYEYERNQAEYNRLLGDGLETVLFFSRPELSALSSSGVRTLQMFGKDTTKFLP</sequence>
<proteinExistence type="predicted"/>
<reference evidence="1" key="1">
    <citation type="submission" date="2019-04" db="EMBL/GenBank/DDBJ databases">
        <title>Microbes associate with the intestines of laboratory mice.</title>
        <authorList>
            <person name="Navarre W."/>
            <person name="Wong E."/>
            <person name="Huang K."/>
            <person name="Tropini C."/>
            <person name="Ng K."/>
            <person name="Yu B."/>
        </authorList>
    </citation>
    <scope>NUCLEOTIDE SEQUENCE</scope>
    <source>
        <strain evidence="1">NM73_A23</strain>
    </source>
</reference>
<keyword evidence="2" id="KW-1185">Reference proteome</keyword>
<dbReference type="EC" id="2.7.7.3" evidence="1"/>
<dbReference type="Proteomes" id="UP000308886">
    <property type="component" value="Unassembled WGS sequence"/>
</dbReference>
<keyword evidence="1" id="KW-0808">Transferase</keyword>